<reference evidence="1 2" key="1">
    <citation type="journal article" date="2019" name="Nat. Ecol. Evol.">
        <title>Megaphylogeny resolves global patterns of mushroom evolution.</title>
        <authorList>
            <person name="Varga T."/>
            <person name="Krizsan K."/>
            <person name="Foldi C."/>
            <person name="Dima B."/>
            <person name="Sanchez-Garcia M."/>
            <person name="Sanchez-Ramirez S."/>
            <person name="Szollosi G.J."/>
            <person name="Szarkandi J.G."/>
            <person name="Papp V."/>
            <person name="Albert L."/>
            <person name="Andreopoulos W."/>
            <person name="Angelini C."/>
            <person name="Antonin V."/>
            <person name="Barry K.W."/>
            <person name="Bougher N.L."/>
            <person name="Buchanan P."/>
            <person name="Buyck B."/>
            <person name="Bense V."/>
            <person name="Catcheside P."/>
            <person name="Chovatia M."/>
            <person name="Cooper J."/>
            <person name="Damon W."/>
            <person name="Desjardin D."/>
            <person name="Finy P."/>
            <person name="Geml J."/>
            <person name="Haridas S."/>
            <person name="Hughes K."/>
            <person name="Justo A."/>
            <person name="Karasinski D."/>
            <person name="Kautmanova I."/>
            <person name="Kiss B."/>
            <person name="Kocsube S."/>
            <person name="Kotiranta H."/>
            <person name="LaButti K.M."/>
            <person name="Lechner B.E."/>
            <person name="Liimatainen K."/>
            <person name="Lipzen A."/>
            <person name="Lukacs Z."/>
            <person name="Mihaltcheva S."/>
            <person name="Morgado L.N."/>
            <person name="Niskanen T."/>
            <person name="Noordeloos M.E."/>
            <person name="Ohm R.A."/>
            <person name="Ortiz-Santana B."/>
            <person name="Ovrebo C."/>
            <person name="Racz N."/>
            <person name="Riley R."/>
            <person name="Savchenko A."/>
            <person name="Shiryaev A."/>
            <person name="Soop K."/>
            <person name="Spirin V."/>
            <person name="Szebenyi C."/>
            <person name="Tomsovsky M."/>
            <person name="Tulloss R.E."/>
            <person name="Uehling J."/>
            <person name="Grigoriev I.V."/>
            <person name="Vagvolgyi C."/>
            <person name="Papp T."/>
            <person name="Martin F.M."/>
            <person name="Miettinen O."/>
            <person name="Hibbett D.S."/>
            <person name="Nagy L.G."/>
        </authorList>
    </citation>
    <scope>NUCLEOTIDE SEQUENCE [LARGE SCALE GENOMIC DNA]</scope>
    <source>
        <strain evidence="1 2">NL-1719</strain>
    </source>
</reference>
<proteinExistence type="predicted"/>
<keyword evidence="2" id="KW-1185">Reference proteome</keyword>
<gene>
    <name evidence="1" type="ORF">BDN72DRAFT_966454</name>
</gene>
<evidence type="ECO:0000313" key="1">
    <source>
        <dbReference type="EMBL" id="TFK57937.1"/>
    </source>
</evidence>
<dbReference type="Proteomes" id="UP000308600">
    <property type="component" value="Unassembled WGS sequence"/>
</dbReference>
<dbReference type="EMBL" id="ML209838">
    <property type="protein sequence ID" value="TFK57937.1"/>
    <property type="molecule type" value="Genomic_DNA"/>
</dbReference>
<organism evidence="1 2">
    <name type="scientific">Pluteus cervinus</name>
    <dbReference type="NCBI Taxonomy" id="181527"/>
    <lineage>
        <taxon>Eukaryota</taxon>
        <taxon>Fungi</taxon>
        <taxon>Dikarya</taxon>
        <taxon>Basidiomycota</taxon>
        <taxon>Agaricomycotina</taxon>
        <taxon>Agaricomycetes</taxon>
        <taxon>Agaricomycetidae</taxon>
        <taxon>Agaricales</taxon>
        <taxon>Pluteineae</taxon>
        <taxon>Pluteaceae</taxon>
        <taxon>Pluteus</taxon>
    </lineage>
</organism>
<sequence length="171" mass="18603">MPTSSSARMITLASNSGGPATIPSTSKGKAKATTVPKPKMLLVGEYKPIFERSGVPTIKKPRPALDNIGARCRKRSNRIGDWACSRSVKWTQIRYVDFAIFPQDEILSDRMQRIRRGSTGCDGEPARSRGGIGRGNRGEGKDGLASGTGSFRIVSYCFASFRSVLYRIASK</sequence>
<name>A0ACD2ZZ69_9AGAR</name>
<evidence type="ECO:0000313" key="2">
    <source>
        <dbReference type="Proteomes" id="UP000308600"/>
    </source>
</evidence>
<protein>
    <submittedName>
        <fullName evidence="1">Uncharacterized protein</fullName>
    </submittedName>
</protein>
<accession>A0ACD2ZZ69</accession>